<evidence type="ECO:0000256" key="3">
    <source>
        <dbReference type="ARBA" id="ARBA00022842"/>
    </source>
</evidence>
<dbReference type="Proteomes" id="UP000241925">
    <property type="component" value="Segment"/>
</dbReference>
<reference evidence="7 8" key="1">
    <citation type="submission" date="2018-01" db="EMBL/GenBank/DDBJ databases">
        <authorList>
            <person name="Grinwald M.F."/>
            <person name="Tasoff P."/>
            <person name="Simpson K.F."/>
            <person name="Vasser A."/>
            <person name="Shaffer C.D."/>
            <person name="Weston-Hafer K.A."/>
            <person name="Russell D.A."/>
            <person name="Pope W.H."/>
            <person name="Jacobs-Sera D."/>
            <person name="Hendrix R.W."/>
            <person name="Hatfull G.F."/>
        </authorList>
    </citation>
    <scope>NUCLEOTIDE SEQUENCE [LARGE SCALE GENOMIC DNA]</scope>
</reference>
<comment type="similarity">
    <text evidence="1">Belongs to the RuvC family.</text>
</comment>
<dbReference type="GO" id="GO:0004520">
    <property type="term" value="F:DNA endonuclease activity"/>
    <property type="evidence" value="ECO:0007669"/>
    <property type="project" value="InterPro"/>
</dbReference>
<dbReference type="InterPro" id="IPR012337">
    <property type="entry name" value="RNaseH-like_sf"/>
</dbReference>
<evidence type="ECO:0000256" key="1">
    <source>
        <dbReference type="ARBA" id="ARBA00009518"/>
    </source>
</evidence>
<keyword evidence="8" id="KW-1185">Reference proteome</keyword>
<gene>
    <name evidence="7" type="ORF">SEA_BILLNYE_68</name>
</gene>
<evidence type="ECO:0000256" key="4">
    <source>
        <dbReference type="ARBA" id="ARBA00023125"/>
    </source>
</evidence>
<evidence type="ECO:0000313" key="7">
    <source>
        <dbReference type="EMBL" id="AVD99270.1"/>
    </source>
</evidence>
<accession>A0A2L1IVN8</accession>
<keyword evidence="5" id="KW-0233">DNA recombination</keyword>
<name>A0A2L1IVN8_9CAUD</name>
<sequence length="191" mass="21633">MGLGELKRTKASKVMGIDCSTQALAFTIFYNRRPIHWGKINFEGADVFERLADAADKLRAVKEEFDVDYIAFEAAIMAKVKNPDVTIKLAMVYGACIAELMRKNVKVVTVKPLEWQSYIGNPNFKLAEKNALKAEFPGKSASWYSTKIRSIRKQRTMDFFNKKWPQMALTDNDVGDSAGIAYFAYHTLTSR</sequence>
<dbReference type="SUPFAM" id="SSF53098">
    <property type="entry name" value="Ribonuclease H-like"/>
    <property type="match status" value="1"/>
</dbReference>
<dbReference type="Gene3D" id="3.30.420.10">
    <property type="entry name" value="Ribonuclease H-like superfamily/Ribonuclease H"/>
    <property type="match status" value="1"/>
</dbReference>
<evidence type="ECO:0000256" key="2">
    <source>
        <dbReference type="ARBA" id="ARBA00022763"/>
    </source>
</evidence>
<keyword evidence="2" id="KW-0227">DNA damage</keyword>
<keyword evidence="4" id="KW-0238">DNA-binding</keyword>
<dbReference type="Pfam" id="PF02075">
    <property type="entry name" value="RuvC"/>
    <property type="match status" value="1"/>
</dbReference>
<dbReference type="InterPro" id="IPR002176">
    <property type="entry name" value="X-over_junc_endoDNase_RuvC"/>
</dbReference>
<dbReference type="InterPro" id="IPR036397">
    <property type="entry name" value="RNaseH_sf"/>
</dbReference>
<dbReference type="EMBL" id="MG757153">
    <property type="protein sequence ID" value="AVD99270.1"/>
    <property type="molecule type" value="Genomic_DNA"/>
</dbReference>
<keyword evidence="3" id="KW-0460">Magnesium</keyword>
<keyword evidence="6" id="KW-0234">DNA repair</keyword>
<proteinExistence type="inferred from homology"/>
<dbReference type="OrthoDB" id="9942at10239"/>
<evidence type="ECO:0000256" key="6">
    <source>
        <dbReference type="ARBA" id="ARBA00023204"/>
    </source>
</evidence>
<dbReference type="GO" id="GO:0006310">
    <property type="term" value="P:DNA recombination"/>
    <property type="evidence" value="ECO:0007669"/>
    <property type="project" value="UniProtKB-KW"/>
</dbReference>
<dbReference type="GO" id="GO:0006281">
    <property type="term" value="P:DNA repair"/>
    <property type="evidence" value="ECO:0007669"/>
    <property type="project" value="UniProtKB-KW"/>
</dbReference>
<protein>
    <submittedName>
        <fullName evidence="7">RuvC-like resolvase</fullName>
    </submittedName>
</protein>
<evidence type="ECO:0000313" key="8">
    <source>
        <dbReference type="Proteomes" id="UP000241925"/>
    </source>
</evidence>
<organism evidence="7 8">
    <name type="scientific">Streptomyces phage BillNye</name>
    <dbReference type="NCBI Taxonomy" id="2079426"/>
    <lineage>
        <taxon>Viruses</taxon>
        <taxon>Duplodnaviria</taxon>
        <taxon>Heunggongvirae</taxon>
        <taxon>Uroviricota</taxon>
        <taxon>Caudoviricetes</taxon>
        <taxon>Stanwilliamsviridae</taxon>
        <taxon>Loccivirinae</taxon>
        <taxon>Wilnyevirus</taxon>
        <taxon>Wilnyevirus billnye</taxon>
    </lineage>
</organism>
<dbReference type="GO" id="GO:0003677">
    <property type="term" value="F:DNA binding"/>
    <property type="evidence" value="ECO:0007669"/>
    <property type="project" value="UniProtKB-KW"/>
</dbReference>
<evidence type="ECO:0000256" key="5">
    <source>
        <dbReference type="ARBA" id="ARBA00023172"/>
    </source>
</evidence>